<dbReference type="Pfam" id="PF17769">
    <property type="entry name" value="PurK_C"/>
    <property type="match status" value="1"/>
</dbReference>
<dbReference type="PROSITE" id="PS50975">
    <property type="entry name" value="ATP_GRASP"/>
    <property type="match status" value="1"/>
</dbReference>
<dbReference type="OrthoDB" id="9804625at2"/>
<evidence type="ECO:0000256" key="2">
    <source>
        <dbReference type="ARBA" id="ARBA00022741"/>
    </source>
</evidence>
<dbReference type="Pfam" id="PF22660">
    <property type="entry name" value="RS_preATP-grasp-like"/>
    <property type="match status" value="1"/>
</dbReference>
<comment type="subunit">
    <text evidence="5 6">Homodimer.</text>
</comment>
<comment type="similarity">
    <text evidence="5 6">Belongs to the PurK/PurT family.</text>
</comment>
<sequence>MVIGILGAGQLARMLALAGKPLGLKFIFLDPTPNSCAADLGKHLLGDYTNKTLLTQLAAEADIITYEFENVPVEIIDYLNQNTPVYPSAKALLIGQDRITEKTFLQDLDIATAPYAPVSSLEELQQAMSDIGYPAILKTRRLGYDGKGQVVLQSTQDLDSAWEAMKNAPAVVEGFVPFDREVSLIASRSVSGEVVYYPLSENTHHKGILRLAKNTQNDPLQAQAEGIINSILTALDYVGTIALELFAVDDKLIANEFAPRVHNSGHWTIEGSETSQFENHLRAIMDMPLGTTNSLGYAAMQNFIGRVPASKKLLSLSQVHLHLYDKAARKGRKLAHATARTESLEHFTDLIESLTALARQSDDS</sequence>
<comment type="pathway">
    <text evidence="5 6">Purine metabolism; IMP biosynthesis via de novo pathway; 5-amino-1-(5-phospho-D-ribosyl)imidazole-4-carboxylate from 5-amino-1-(5-phospho-D-ribosyl)imidazole (N5-CAIR route): step 1/2.</text>
</comment>
<reference evidence="8 9" key="1">
    <citation type="submission" date="2015-12" db="EMBL/GenBank/DDBJ databases">
        <authorList>
            <person name="Shamseldin A."/>
            <person name="Moawad H."/>
            <person name="Abd El-Rahim W.M."/>
            <person name="Sadowsky M.J."/>
        </authorList>
    </citation>
    <scope>NUCLEOTIDE SEQUENCE [LARGE SCALE GENOMIC DNA]</scope>
    <source>
        <strain evidence="8 9">WF1</strain>
    </source>
</reference>
<feature type="binding site" evidence="5">
    <location>
        <begin position="143"/>
        <end position="149"/>
    </location>
    <ligand>
        <name>ATP</name>
        <dbReference type="ChEBI" id="CHEBI:30616"/>
    </ligand>
</feature>
<dbReference type="AlphaFoldDB" id="A0A1V8M478"/>
<evidence type="ECO:0000256" key="1">
    <source>
        <dbReference type="ARBA" id="ARBA00022598"/>
    </source>
</evidence>
<comment type="function">
    <text evidence="5">Catalyzes the ATP-dependent conversion of 5-aminoimidazole ribonucleotide (AIR) and HCO(3)(-) to N5-carboxyaminoimidazole ribonucleotide (N5-CAIR).</text>
</comment>
<protein>
    <recommendedName>
        <fullName evidence="5 6">N5-carboxyaminoimidazole ribonucleotide synthase</fullName>
        <shortName evidence="5 6">N5-CAIR synthase</shortName>
        <ecNumber evidence="5 6">6.3.4.18</ecNumber>
    </recommendedName>
    <alternativeName>
        <fullName evidence="5 6">5-(carboxyamino)imidazole ribonucleotide synthetase</fullName>
    </alternativeName>
</protein>
<dbReference type="PANTHER" id="PTHR11609">
    <property type="entry name" value="PURINE BIOSYNTHESIS PROTEIN 6/7, PUR6/7"/>
    <property type="match status" value="1"/>
</dbReference>
<dbReference type="InterPro" id="IPR040686">
    <property type="entry name" value="PurK_C"/>
</dbReference>
<dbReference type="GO" id="GO:0034028">
    <property type="term" value="F:5-(carboxyamino)imidazole ribonucleotide synthase activity"/>
    <property type="evidence" value="ECO:0007669"/>
    <property type="project" value="UniProtKB-UniRule"/>
</dbReference>
<dbReference type="InterPro" id="IPR011761">
    <property type="entry name" value="ATP-grasp"/>
</dbReference>
<dbReference type="GO" id="GO:0005829">
    <property type="term" value="C:cytosol"/>
    <property type="evidence" value="ECO:0007669"/>
    <property type="project" value="TreeGrafter"/>
</dbReference>
<dbReference type="RefSeq" id="WP_080521001.1">
    <property type="nucleotide sequence ID" value="NZ_LPUF01000001.1"/>
</dbReference>
<feature type="binding site" evidence="5">
    <location>
        <begin position="173"/>
        <end position="176"/>
    </location>
    <ligand>
        <name>ATP</name>
        <dbReference type="ChEBI" id="CHEBI:30616"/>
    </ligand>
</feature>
<dbReference type="SUPFAM" id="SSF52440">
    <property type="entry name" value="PreATP-grasp domain"/>
    <property type="match status" value="1"/>
</dbReference>
<feature type="binding site" evidence="5">
    <location>
        <begin position="255"/>
        <end position="256"/>
    </location>
    <ligand>
        <name>ATP</name>
        <dbReference type="ChEBI" id="CHEBI:30616"/>
    </ligand>
</feature>
<dbReference type="InterPro" id="IPR005875">
    <property type="entry name" value="PurK"/>
</dbReference>
<dbReference type="NCBIfam" id="NF004679">
    <property type="entry name" value="PRK06019.1-5"/>
    <property type="match status" value="1"/>
</dbReference>
<dbReference type="InterPro" id="IPR013815">
    <property type="entry name" value="ATP_grasp_subdomain_1"/>
</dbReference>
<dbReference type="UniPathway" id="UPA00074">
    <property type="reaction ID" value="UER00942"/>
</dbReference>
<keyword evidence="2 5" id="KW-0547">Nucleotide-binding</keyword>
<dbReference type="GO" id="GO:0004638">
    <property type="term" value="F:phosphoribosylaminoimidazole carboxylase activity"/>
    <property type="evidence" value="ECO:0007669"/>
    <property type="project" value="InterPro"/>
</dbReference>
<dbReference type="SUPFAM" id="SSF56059">
    <property type="entry name" value="Glutathione synthetase ATP-binding domain-like"/>
    <property type="match status" value="1"/>
</dbReference>
<dbReference type="NCBIfam" id="NF004676">
    <property type="entry name" value="PRK06019.1-2"/>
    <property type="match status" value="1"/>
</dbReference>
<proteinExistence type="inferred from homology"/>
<evidence type="ECO:0000256" key="5">
    <source>
        <dbReference type="HAMAP-Rule" id="MF_01928"/>
    </source>
</evidence>
<dbReference type="FunFam" id="3.40.50.20:FF:000016">
    <property type="entry name" value="N5-carboxyaminoimidazole ribonucleotide synthase"/>
    <property type="match status" value="1"/>
</dbReference>
<dbReference type="HAMAP" id="MF_01928">
    <property type="entry name" value="PurK"/>
    <property type="match status" value="1"/>
</dbReference>
<organism evidence="8 9">
    <name type="scientific">Methyloprofundus sedimenti</name>
    <dbReference type="NCBI Taxonomy" id="1420851"/>
    <lineage>
        <taxon>Bacteria</taxon>
        <taxon>Pseudomonadati</taxon>
        <taxon>Pseudomonadota</taxon>
        <taxon>Gammaproteobacteria</taxon>
        <taxon>Methylococcales</taxon>
        <taxon>Methylococcaceae</taxon>
        <taxon>Methyloprofundus</taxon>
    </lineage>
</organism>
<dbReference type="Gene3D" id="3.30.470.20">
    <property type="entry name" value="ATP-grasp fold, B domain"/>
    <property type="match status" value="1"/>
</dbReference>
<dbReference type="STRING" id="1420851.AU255_00215"/>
<dbReference type="NCBIfam" id="TIGR01161">
    <property type="entry name" value="purK"/>
    <property type="match status" value="1"/>
</dbReference>
<evidence type="ECO:0000256" key="4">
    <source>
        <dbReference type="ARBA" id="ARBA00022840"/>
    </source>
</evidence>
<evidence type="ECO:0000259" key="7">
    <source>
        <dbReference type="PROSITE" id="PS50975"/>
    </source>
</evidence>
<comment type="function">
    <text evidence="6">Catalyzes the ATP-dependent conversion of 5-aminoimidazole ribonucleotide (AIR) and HCO(3)- to N5-carboxyaminoimidazole ribonucleotide (N5-CAIR).</text>
</comment>
<dbReference type="GO" id="GO:0005524">
    <property type="term" value="F:ATP binding"/>
    <property type="evidence" value="ECO:0007669"/>
    <property type="project" value="UniProtKB-UniRule"/>
</dbReference>
<evidence type="ECO:0000313" key="9">
    <source>
        <dbReference type="Proteomes" id="UP000191980"/>
    </source>
</evidence>
<accession>A0A1V8M478</accession>
<feature type="binding site" evidence="5">
    <location>
        <position position="98"/>
    </location>
    <ligand>
        <name>ATP</name>
        <dbReference type="ChEBI" id="CHEBI:30616"/>
    </ligand>
</feature>
<feature type="binding site" evidence="5">
    <location>
        <position position="138"/>
    </location>
    <ligand>
        <name>ATP</name>
        <dbReference type="ChEBI" id="CHEBI:30616"/>
    </ligand>
</feature>
<dbReference type="FunFam" id="3.30.1490.20:FF:000015">
    <property type="entry name" value="N5-carboxyaminoimidazole ribonucleotide synthase"/>
    <property type="match status" value="1"/>
</dbReference>
<dbReference type="GO" id="GO:0046872">
    <property type="term" value="F:metal ion binding"/>
    <property type="evidence" value="ECO:0007669"/>
    <property type="project" value="InterPro"/>
</dbReference>
<dbReference type="Gene3D" id="3.40.50.20">
    <property type="match status" value="1"/>
</dbReference>
<dbReference type="Proteomes" id="UP000191980">
    <property type="component" value="Unassembled WGS sequence"/>
</dbReference>
<dbReference type="EC" id="6.3.4.18" evidence="5 6"/>
<evidence type="ECO:0000256" key="6">
    <source>
        <dbReference type="RuleBase" id="RU361200"/>
    </source>
</evidence>
<keyword evidence="9" id="KW-1185">Reference proteome</keyword>
<dbReference type="GO" id="GO:0006189">
    <property type="term" value="P:'de novo' IMP biosynthetic process"/>
    <property type="evidence" value="ECO:0007669"/>
    <property type="project" value="UniProtKB-UniRule"/>
</dbReference>
<dbReference type="InterPro" id="IPR003135">
    <property type="entry name" value="ATP-grasp_carboxylate-amine"/>
</dbReference>
<keyword evidence="3 5" id="KW-0658">Purine biosynthesis</keyword>
<name>A0A1V8M478_9GAMM</name>
<comment type="catalytic activity">
    <reaction evidence="5 6">
        <text>5-amino-1-(5-phospho-beta-D-ribosyl)imidazole + hydrogencarbonate + ATP = 5-carboxyamino-1-(5-phospho-D-ribosyl)imidazole + ADP + phosphate + 2 H(+)</text>
        <dbReference type="Rhea" id="RHEA:19317"/>
        <dbReference type="ChEBI" id="CHEBI:15378"/>
        <dbReference type="ChEBI" id="CHEBI:17544"/>
        <dbReference type="ChEBI" id="CHEBI:30616"/>
        <dbReference type="ChEBI" id="CHEBI:43474"/>
        <dbReference type="ChEBI" id="CHEBI:58730"/>
        <dbReference type="ChEBI" id="CHEBI:137981"/>
        <dbReference type="ChEBI" id="CHEBI:456216"/>
        <dbReference type="EC" id="6.3.4.18"/>
    </reaction>
</comment>
<feature type="domain" description="ATP-grasp" evidence="7">
    <location>
        <begin position="102"/>
        <end position="285"/>
    </location>
</feature>
<dbReference type="PANTHER" id="PTHR11609:SF5">
    <property type="entry name" value="PHOSPHORIBOSYLAMINOIMIDAZOLE CARBOXYLASE"/>
    <property type="match status" value="1"/>
</dbReference>
<keyword evidence="4 5" id="KW-0067">ATP-binding</keyword>
<feature type="binding site" evidence="5">
    <location>
        <position position="181"/>
    </location>
    <ligand>
        <name>ATP</name>
        <dbReference type="ChEBI" id="CHEBI:30616"/>
    </ligand>
</feature>
<dbReference type="InterPro" id="IPR011054">
    <property type="entry name" value="Rudment_hybrid_motif"/>
</dbReference>
<gene>
    <name evidence="5 6" type="primary">purK</name>
    <name evidence="8" type="ORF">AU255_00215</name>
</gene>
<dbReference type="InterPro" id="IPR054350">
    <property type="entry name" value="PurT/PurK_preATP-grasp"/>
</dbReference>
<dbReference type="Gene3D" id="3.30.1490.20">
    <property type="entry name" value="ATP-grasp fold, A domain"/>
    <property type="match status" value="1"/>
</dbReference>
<dbReference type="Pfam" id="PF02222">
    <property type="entry name" value="ATP-grasp"/>
    <property type="match status" value="1"/>
</dbReference>
<feature type="binding site" evidence="5">
    <location>
        <position position="204"/>
    </location>
    <ligand>
        <name>ATP</name>
        <dbReference type="ChEBI" id="CHEBI:30616"/>
    </ligand>
</feature>
<evidence type="ECO:0000313" key="8">
    <source>
        <dbReference type="EMBL" id="OQK16375.1"/>
    </source>
</evidence>
<evidence type="ECO:0000256" key="3">
    <source>
        <dbReference type="ARBA" id="ARBA00022755"/>
    </source>
</evidence>
<keyword evidence="1 5" id="KW-0436">Ligase</keyword>
<dbReference type="InterPro" id="IPR016185">
    <property type="entry name" value="PreATP-grasp_dom_sf"/>
</dbReference>
<dbReference type="SUPFAM" id="SSF51246">
    <property type="entry name" value="Rudiment single hybrid motif"/>
    <property type="match status" value="1"/>
</dbReference>
<comment type="caution">
    <text evidence="8">The sequence shown here is derived from an EMBL/GenBank/DDBJ whole genome shotgun (WGS) entry which is preliminary data.</text>
</comment>
<dbReference type="EMBL" id="LPUF01000001">
    <property type="protein sequence ID" value="OQK16375.1"/>
    <property type="molecule type" value="Genomic_DNA"/>
</dbReference>